<sequence length="87" mass="9976">HAADCQSLGYSSDCSDSYPGHQYCCQFVPQHSVSTDYTVLPQLENTSKQSSTKHLRQQSTTVRRYVPLYLMPEPEHGSPERREEQRS</sequence>
<dbReference type="EMBL" id="HACG01000455">
    <property type="protein sequence ID" value="CEK47320.1"/>
    <property type="molecule type" value="Transcribed_RNA"/>
</dbReference>
<reference evidence="1" key="1">
    <citation type="submission" date="2014-12" db="EMBL/GenBank/DDBJ databases">
        <title>Insight into the proteome of Arion vulgaris.</title>
        <authorList>
            <person name="Aradska J."/>
            <person name="Bulat T."/>
            <person name="Smidak R."/>
            <person name="Sarate P."/>
            <person name="Gangsoo J."/>
            <person name="Sialana F."/>
            <person name="Bilban M."/>
            <person name="Lubec G."/>
        </authorList>
    </citation>
    <scope>NUCLEOTIDE SEQUENCE</scope>
    <source>
        <tissue evidence="1">Skin</tissue>
    </source>
</reference>
<gene>
    <name evidence="1" type="primary">ORF1106</name>
</gene>
<protein>
    <submittedName>
        <fullName evidence="1">Uncharacterized protein</fullName>
    </submittedName>
</protein>
<evidence type="ECO:0000313" key="1">
    <source>
        <dbReference type="EMBL" id="CEK47320.1"/>
    </source>
</evidence>
<name>A0A0B6XVK6_9EUPU</name>
<accession>A0A0B6XVK6</accession>
<dbReference type="AlphaFoldDB" id="A0A0B6XVK6"/>
<feature type="non-terminal residue" evidence="1">
    <location>
        <position position="1"/>
    </location>
</feature>
<proteinExistence type="predicted"/>
<feature type="non-terminal residue" evidence="1">
    <location>
        <position position="87"/>
    </location>
</feature>
<organism evidence="1">
    <name type="scientific">Arion vulgaris</name>
    <dbReference type="NCBI Taxonomy" id="1028688"/>
    <lineage>
        <taxon>Eukaryota</taxon>
        <taxon>Metazoa</taxon>
        <taxon>Spiralia</taxon>
        <taxon>Lophotrochozoa</taxon>
        <taxon>Mollusca</taxon>
        <taxon>Gastropoda</taxon>
        <taxon>Heterobranchia</taxon>
        <taxon>Euthyneura</taxon>
        <taxon>Panpulmonata</taxon>
        <taxon>Eupulmonata</taxon>
        <taxon>Stylommatophora</taxon>
        <taxon>Helicina</taxon>
        <taxon>Arionoidea</taxon>
        <taxon>Arionidae</taxon>
        <taxon>Arion</taxon>
    </lineage>
</organism>